<comment type="subcellular location">
    <subcellularLocation>
        <location evidence="1">Cell membrane</location>
    </subcellularLocation>
</comment>
<gene>
    <name evidence="8" type="ORF">GCM10008983_18610</name>
</gene>
<evidence type="ECO:0000256" key="2">
    <source>
        <dbReference type="ARBA" id="ARBA00022448"/>
    </source>
</evidence>
<dbReference type="CDD" id="cd13639">
    <property type="entry name" value="PBP2_OpuAC_like"/>
    <property type="match status" value="1"/>
</dbReference>
<reference evidence="8 9" key="1">
    <citation type="journal article" date="2019" name="Int. J. Syst. Evol. Microbiol.">
        <title>The Global Catalogue of Microorganisms (GCM) 10K type strain sequencing project: providing services to taxonomists for standard genome sequencing and annotation.</title>
        <authorList>
            <consortium name="The Broad Institute Genomics Platform"/>
            <consortium name="The Broad Institute Genome Sequencing Center for Infectious Disease"/>
            <person name="Wu L."/>
            <person name="Ma J."/>
        </authorList>
    </citation>
    <scope>NUCLEOTIDE SEQUENCE [LARGE SCALE GENOMIC DNA]</scope>
    <source>
        <strain evidence="8 9">JCM 12149</strain>
    </source>
</reference>
<keyword evidence="3" id="KW-1003">Cell membrane</keyword>
<dbReference type="Proteomes" id="UP001501459">
    <property type="component" value="Unassembled WGS sequence"/>
</dbReference>
<evidence type="ECO:0000259" key="7">
    <source>
        <dbReference type="Pfam" id="PF04069"/>
    </source>
</evidence>
<evidence type="ECO:0000313" key="9">
    <source>
        <dbReference type="Proteomes" id="UP001501459"/>
    </source>
</evidence>
<comment type="caution">
    <text evidence="8">The sequence shown here is derived from an EMBL/GenBank/DDBJ whole genome shotgun (WGS) entry which is preliminary data.</text>
</comment>
<evidence type="ECO:0000256" key="5">
    <source>
        <dbReference type="SAM" id="MobiDB-lite"/>
    </source>
</evidence>
<protein>
    <recommendedName>
        <fullName evidence="7">ABC-type glycine betaine transport system substrate-binding domain-containing protein</fullName>
    </recommendedName>
</protein>
<keyword evidence="6" id="KW-0732">Signal</keyword>
<accession>A0ABN0ZAT1</accession>
<proteinExistence type="predicted"/>
<feature type="region of interest" description="Disordered" evidence="5">
    <location>
        <begin position="31"/>
        <end position="50"/>
    </location>
</feature>
<keyword evidence="4" id="KW-0472">Membrane</keyword>
<dbReference type="Pfam" id="PF04069">
    <property type="entry name" value="OpuAC"/>
    <property type="match status" value="1"/>
</dbReference>
<dbReference type="InterPro" id="IPR007210">
    <property type="entry name" value="ABC_Gly_betaine_transp_sub-bd"/>
</dbReference>
<dbReference type="Gene3D" id="3.10.105.10">
    <property type="entry name" value="Dipeptide-binding Protein, Domain 3"/>
    <property type="match status" value="2"/>
</dbReference>
<dbReference type="PANTHER" id="PTHR47737:SF1">
    <property type="entry name" value="GLYCINE BETAINE_PROLINE BETAINE TRANSPORT SYSTEM PERMEASE PROTEIN PROW"/>
    <property type="match status" value="1"/>
</dbReference>
<feature type="chain" id="PRO_5046098231" description="ABC-type glycine betaine transport system substrate-binding domain-containing protein" evidence="6">
    <location>
        <begin position="25"/>
        <end position="314"/>
    </location>
</feature>
<feature type="domain" description="ABC-type glycine betaine transport system substrate-binding" evidence="7">
    <location>
        <begin position="54"/>
        <end position="301"/>
    </location>
</feature>
<organism evidence="8 9">
    <name type="scientific">Lentibacillus halophilus</name>
    <dbReference type="NCBI Taxonomy" id="295065"/>
    <lineage>
        <taxon>Bacteria</taxon>
        <taxon>Bacillati</taxon>
        <taxon>Bacillota</taxon>
        <taxon>Bacilli</taxon>
        <taxon>Bacillales</taxon>
        <taxon>Bacillaceae</taxon>
        <taxon>Lentibacillus</taxon>
    </lineage>
</organism>
<dbReference type="Gene3D" id="3.40.190.100">
    <property type="entry name" value="Glycine betaine-binding periplasmic protein, domain 2"/>
    <property type="match status" value="1"/>
</dbReference>
<dbReference type="PROSITE" id="PS51257">
    <property type="entry name" value="PROKAR_LIPOPROTEIN"/>
    <property type="match status" value="1"/>
</dbReference>
<evidence type="ECO:0000313" key="8">
    <source>
        <dbReference type="EMBL" id="GAA0441785.1"/>
    </source>
</evidence>
<evidence type="ECO:0000256" key="3">
    <source>
        <dbReference type="ARBA" id="ARBA00022475"/>
    </source>
</evidence>
<sequence length="314" mass="34711">MYRKRNMSIVSLAFVILFSLVLSACGTNSNDSNAENGDADSGENSGSSANLGDKDITIPYVAWAGCVAGTNVMKATLEDVGYNVTIKQVGKGAMFSSIAEKDADAMMCTWLPNNAVHLWDEHKDDLVKLNKNIDTAPIGLYVPTYMDIDSIGDLKGNEEVGKGTDWTITGNDPGSGNVELTKRAVKKYGLDKWEVQTSSDSAMVATLGNKVDQKKPVITTLWKPHYAFGKYDLKMLKDPKNIYGDPDSIWTTSRKGLKEDSPAAYKILKQFDWTYDEMNEVMVNIRKGTDPEKAGKEFVKEHQDLVNEWKKGIK</sequence>
<dbReference type="SUPFAM" id="SSF53850">
    <property type="entry name" value="Periplasmic binding protein-like II"/>
    <property type="match status" value="1"/>
</dbReference>
<name>A0ABN0ZAT1_9BACI</name>
<dbReference type="EMBL" id="BAAADM010000050">
    <property type="protein sequence ID" value="GAA0441785.1"/>
    <property type="molecule type" value="Genomic_DNA"/>
</dbReference>
<evidence type="ECO:0000256" key="6">
    <source>
        <dbReference type="SAM" id="SignalP"/>
    </source>
</evidence>
<feature type="signal peptide" evidence="6">
    <location>
        <begin position="1"/>
        <end position="24"/>
    </location>
</feature>
<dbReference type="RefSeq" id="WP_343752577.1">
    <property type="nucleotide sequence ID" value="NZ_BAAADM010000050.1"/>
</dbReference>
<keyword evidence="2" id="KW-0813">Transport</keyword>
<evidence type="ECO:0000256" key="4">
    <source>
        <dbReference type="ARBA" id="ARBA00023136"/>
    </source>
</evidence>
<evidence type="ECO:0000256" key="1">
    <source>
        <dbReference type="ARBA" id="ARBA00004236"/>
    </source>
</evidence>
<keyword evidence="9" id="KW-1185">Reference proteome</keyword>
<dbReference type="PANTHER" id="PTHR47737">
    <property type="entry name" value="GLYCINE BETAINE/PROLINE BETAINE TRANSPORT SYSTEM PERMEASE PROTEIN PROW"/>
    <property type="match status" value="1"/>
</dbReference>